<evidence type="ECO:0000256" key="1">
    <source>
        <dbReference type="ARBA" id="ARBA00004429"/>
    </source>
</evidence>
<feature type="transmembrane region" description="Helical" evidence="6">
    <location>
        <begin position="244"/>
        <end position="264"/>
    </location>
</feature>
<evidence type="ECO:0000256" key="3">
    <source>
        <dbReference type="ARBA" id="ARBA00022692"/>
    </source>
</evidence>
<feature type="transmembrane region" description="Helical" evidence="6">
    <location>
        <begin position="56"/>
        <end position="77"/>
    </location>
</feature>
<evidence type="ECO:0000313" key="7">
    <source>
        <dbReference type="EMBL" id="MBF5057398.1"/>
    </source>
</evidence>
<evidence type="ECO:0000256" key="6">
    <source>
        <dbReference type="SAM" id="Phobius"/>
    </source>
</evidence>
<feature type="transmembrane region" description="Helical" evidence="6">
    <location>
        <begin position="12"/>
        <end position="36"/>
    </location>
</feature>
<dbReference type="Pfam" id="PF02653">
    <property type="entry name" value="BPD_transp_2"/>
    <property type="match status" value="1"/>
</dbReference>
<feature type="transmembrane region" description="Helical" evidence="6">
    <location>
        <begin position="196"/>
        <end position="224"/>
    </location>
</feature>
<gene>
    <name evidence="7" type="ORF">Y5W_02692</name>
</gene>
<dbReference type="RefSeq" id="WP_194865631.1">
    <property type="nucleotide sequence ID" value="NZ_ARXX01000044.1"/>
</dbReference>
<evidence type="ECO:0000256" key="5">
    <source>
        <dbReference type="ARBA" id="ARBA00023136"/>
    </source>
</evidence>
<feature type="transmembrane region" description="Helical" evidence="6">
    <location>
        <begin position="295"/>
        <end position="314"/>
    </location>
</feature>
<reference evidence="7 8" key="1">
    <citation type="submission" date="2012-09" db="EMBL/GenBank/DDBJ databases">
        <title>Genome Sequence of alkane-degrading Bacterium Alcanivorax sp. 521-1.</title>
        <authorList>
            <person name="Lai Q."/>
            <person name="Shao Z."/>
        </authorList>
    </citation>
    <scope>NUCLEOTIDE SEQUENCE [LARGE SCALE GENOMIC DNA]</scope>
    <source>
        <strain evidence="7 8">521-1</strain>
    </source>
</reference>
<protein>
    <submittedName>
        <fullName evidence="7">Inner-membrane translocator</fullName>
    </submittedName>
</protein>
<feature type="transmembrane region" description="Helical" evidence="6">
    <location>
        <begin position="145"/>
        <end position="164"/>
    </location>
</feature>
<organism evidence="7 8">
    <name type="scientific">Alloalcanivorax profundimaris</name>
    <dbReference type="NCBI Taxonomy" id="2735259"/>
    <lineage>
        <taxon>Bacteria</taxon>
        <taxon>Pseudomonadati</taxon>
        <taxon>Pseudomonadota</taxon>
        <taxon>Gammaproteobacteria</taxon>
        <taxon>Oceanospirillales</taxon>
        <taxon>Alcanivoracaceae</taxon>
        <taxon>Alloalcanivorax</taxon>
    </lineage>
</organism>
<keyword evidence="4 6" id="KW-1133">Transmembrane helix</keyword>
<evidence type="ECO:0000256" key="4">
    <source>
        <dbReference type="ARBA" id="ARBA00022989"/>
    </source>
</evidence>
<accession>A0ABS0ATF6</accession>
<dbReference type="Proteomes" id="UP000662703">
    <property type="component" value="Unassembled WGS sequence"/>
</dbReference>
<comment type="caution">
    <text evidence="7">The sequence shown here is derived from an EMBL/GenBank/DDBJ whole genome shotgun (WGS) entry which is preliminary data.</text>
</comment>
<feature type="transmembrane region" description="Helical" evidence="6">
    <location>
        <begin position="84"/>
        <end position="107"/>
    </location>
</feature>
<keyword evidence="8" id="KW-1185">Reference proteome</keyword>
<keyword evidence="3 6" id="KW-0812">Transmembrane</keyword>
<keyword evidence="5 6" id="KW-0472">Membrane</keyword>
<name>A0ABS0ATF6_9GAMM</name>
<feature type="transmembrane region" description="Helical" evidence="6">
    <location>
        <begin position="270"/>
        <end position="288"/>
    </location>
</feature>
<sequence length="374" mass="39320">MLKPWLGRAGVLMLPALPTLCALVTTAVLFIAFLLIQGQPAWQAGPLVFEGAFGSLFAWENTLMRAAPLMLTALCVALPARAGLIIIGGEGALVLGGLAAAVTPLWLPALPAWPMLIAMGVASMLAGGLWIGLSGWLRQKRGVNETIGSLLLSYIALAIFRHLVEGPLRDPNSLNKPSTPPLDSGYQIGVISDSFYVHWGLVAGIVACVLAWILVRYSVIGFALRVVGGNPRTPRMLGLPVDRLVLLTCVLGGAAAGLAGMFEVSAVQGSANTALISGYGTAGILVAFAARHNPLAIIACAILLGGLEASGGLLQRRLGLPDATTLILQGMLFINLLAWETLTRRTGDWRLWLRGHWIAAPRAGLEEKGETSHG</sequence>
<evidence type="ECO:0000313" key="8">
    <source>
        <dbReference type="Proteomes" id="UP000662703"/>
    </source>
</evidence>
<dbReference type="EMBL" id="ARXX01000044">
    <property type="protein sequence ID" value="MBF5057398.1"/>
    <property type="molecule type" value="Genomic_DNA"/>
</dbReference>
<evidence type="ECO:0000256" key="2">
    <source>
        <dbReference type="ARBA" id="ARBA00022475"/>
    </source>
</evidence>
<comment type="subcellular location">
    <subcellularLocation>
        <location evidence="1">Cell inner membrane</location>
        <topology evidence="1">Multi-pass membrane protein</topology>
    </subcellularLocation>
</comment>
<feature type="transmembrane region" description="Helical" evidence="6">
    <location>
        <begin position="113"/>
        <end position="133"/>
    </location>
</feature>
<keyword evidence="2" id="KW-1003">Cell membrane</keyword>
<dbReference type="CDD" id="cd06580">
    <property type="entry name" value="TM_PBP1_transp_TpRbsC_like"/>
    <property type="match status" value="1"/>
</dbReference>
<dbReference type="PANTHER" id="PTHR47089">
    <property type="entry name" value="ABC TRANSPORTER, PERMEASE PROTEIN"/>
    <property type="match status" value="1"/>
</dbReference>
<dbReference type="PANTHER" id="PTHR47089:SF1">
    <property type="entry name" value="GUANOSINE ABC TRANSPORTER PERMEASE PROTEIN NUPP"/>
    <property type="match status" value="1"/>
</dbReference>
<feature type="transmembrane region" description="Helical" evidence="6">
    <location>
        <begin position="326"/>
        <end position="342"/>
    </location>
</feature>
<proteinExistence type="predicted"/>
<dbReference type="InterPro" id="IPR001851">
    <property type="entry name" value="ABC_transp_permease"/>
</dbReference>